<proteinExistence type="predicted"/>
<reference evidence="1" key="2">
    <citation type="submission" date="2024-10" db="UniProtKB">
        <authorList>
            <consortium name="EnsemblProtists"/>
        </authorList>
    </citation>
    <scope>IDENTIFICATION</scope>
</reference>
<dbReference type="GeneID" id="17272725"/>
<dbReference type="HOGENOM" id="CLU_1211711_0_0_1"/>
<dbReference type="AlphaFoldDB" id="A0A0D3JUJ4"/>
<evidence type="ECO:0008006" key="3">
    <source>
        <dbReference type="Google" id="ProtNLM"/>
    </source>
</evidence>
<dbReference type="Proteomes" id="UP000013827">
    <property type="component" value="Unassembled WGS sequence"/>
</dbReference>
<evidence type="ECO:0000313" key="2">
    <source>
        <dbReference type="Proteomes" id="UP000013827"/>
    </source>
</evidence>
<sequence length="229" mass="26437">MTFWVHAPTTTDANGVDDPRANATAAAAAAAEHSLHAEGVDDVRRISSRWSDKLMLNVTNDFIKALPRDRWLVFANIDEFFYFPCDMQRRIAERKTTFCADMEDRVAQSRRAVELREAPPIDEQFPVRCRIRQSLRPRGQRPTTTEKITLFLASPAGRPHRQYKSPHRLFSQYGKLGRCNNTGSFSHYTATTMYVQAIEKKLRNFRWNPTVEMDYRSQLKLLRADAPLC</sequence>
<dbReference type="EnsemblProtists" id="EOD27179">
    <property type="protein sequence ID" value="EOD27179"/>
    <property type="gene ID" value="EMIHUDRAFT_434970"/>
</dbReference>
<evidence type="ECO:0000313" key="1">
    <source>
        <dbReference type="EnsemblProtists" id="EOD27179"/>
    </source>
</evidence>
<accession>A0A0D3JUJ4</accession>
<dbReference type="RefSeq" id="XP_005779608.1">
    <property type="nucleotide sequence ID" value="XM_005779551.1"/>
</dbReference>
<dbReference type="PaxDb" id="2903-EOD27179"/>
<keyword evidence="2" id="KW-1185">Reference proteome</keyword>
<name>A0A0D3JUJ4_EMIH1</name>
<protein>
    <recommendedName>
        <fullName evidence="3">Glycosyltransferase family 92 protein</fullName>
    </recommendedName>
</protein>
<reference evidence="2" key="1">
    <citation type="journal article" date="2013" name="Nature">
        <title>Pan genome of the phytoplankton Emiliania underpins its global distribution.</title>
        <authorList>
            <person name="Read B.A."/>
            <person name="Kegel J."/>
            <person name="Klute M.J."/>
            <person name="Kuo A."/>
            <person name="Lefebvre S.C."/>
            <person name="Maumus F."/>
            <person name="Mayer C."/>
            <person name="Miller J."/>
            <person name="Monier A."/>
            <person name="Salamov A."/>
            <person name="Young J."/>
            <person name="Aguilar M."/>
            <person name="Claverie J.M."/>
            <person name="Frickenhaus S."/>
            <person name="Gonzalez K."/>
            <person name="Herman E.K."/>
            <person name="Lin Y.C."/>
            <person name="Napier J."/>
            <person name="Ogata H."/>
            <person name="Sarno A.F."/>
            <person name="Shmutz J."/>
            <person name="Schroeder D."/>
            <person name="de Vargas C."/>
            <person name="Verret F."/>
            <person name="von Dassow P."/>
            <person name="Valentin K."/>
            <person name="Van de Peer Y."/>
            <person name="Wheeler G."/>
            <person name="Dacks J.B."/>
            <person name="Delwiche C.F."/>
            <person name="Dyhrman S.T."/>
            <person name="Glockner G."/>
            <person name="John U."/>
            <person name="Richards T."/>
            <person name="Worden A.Z."/>
            <person name="Zhang X."/>
            <person name="Grigoriev I.V."/>
            <person name="Allen A.E."/>
            <person name="Bidle K."/>
            <person name="Borodovsky M."/>
            <person name="Bowler C."/>
            <person name="Brownlee C."/>
            <person name="Cock J.M."/>
            <person name="Elias M."/>
            <person name="Gladyshev V.N."/>
            <person name="Groth M."/>
            <person name="Guda C."/>
            <person name="Hadaegh A."/>
            <person name="Iglesias-Rodriguez M.D."/>
            <person name="Jenkins J."/>
            <person name="Jones B.M."/>
            <person name="Lawson T."/>
            <person name="Leese F."/>
            <person name="Lindquist E."/>
            <person name="Lobanov A."/>
            <person name="Lomsadze A."/>
            <person name="Malik S.B."/>
            <person name="Marsh M.E."/>
            <person name="Mackinder L."/>
            <person name="Mock T."/>
            <person name="Mueller-Roeber B."/>
            <person name="Pagarete A."/>
            <person name="Parker M."/>
            <person name="Probert I."/>
            <person name="Quesneville H."/>
            <person name="Raines C."/>
            <person name="Rensing S.A."/>
            <person name="Riano-Pachon D.M."/>
            <person name="Richier S."/>
            <person name="Rokitta S."/>
            <person name="Shiraiwa Y."/>
            <person name="Soanes D.M."/>
            <person name="van der Giezen M."/>
            <person name="Wahlund T.M."/>
            <person name="Williams B."/>
            <person name="Wilson W."/>
            <person name="Wolfe G."/>
            <person name="Wurch L.L."/>
        </authorList>
    </citation>
    <scope>NUCLEOTIDE SEQUENCE</scope>
</reference>
<organism evidence="1 2">
    <name type="scientific">Emiliania huxleyi (strain CCMP1516)</name>
    <dbReference type="NCBI Taxonomy" id="280463"/>
    <lineage>
        <taxon>Eukaryota</taxon>
        <taxon>Haptista</taxon>
        <taxon>Haptophyta</taxon>
        <taxon>Prymnesiophyceae</taxon>
        <taxon>Isochrysidales</taxon>
        <taxon>Noelaerhabdaceae</taxon>
        <taxon>Emiliania</taxon>
    </lineage>
</organism>
<dbReference type="KEGG" id="ehx:EMIHUDRAFT_434970"/>